<name>E6LF31_ENTI1</name>
<sequence length="43" mass="5102">MAVPARKTSKAKKERVERTKSSKRRIFHLIWLLVNTEEATMFL</sequence>
<dbReference type="Proteomes" id="UP000010296">
    <property type="component" value="Unassembled WGS sequence"/>
</dbReference>
<proteinExistence type="predicted"/>
<feature type="region of interest" description="Disordered" evidence="1">
    <location>
        <begin position="1"/>
        <end position="22"/>
    </location>
</feature>
<accession>E6LF31</accession>
<dbReference type="AlphaFoldDB" id="E6LF31"/>
<dbReference type="PATRIC" id="fig|888064.11.peg.2221"/>
<dbReference type="HOGENOM" id="CLU_3233305_0_0_9"/>
<evidence type="ECO:0000313" key="3">
    <source>
        <dbReference type="Proteomes" id="UP000010296"/>
    </source>
</evidence>
<gene>
    <name evidence="2" type="ORF">HMPREF9088_0945</name>
</gene>
<dbReference type="EMBL" id="AEPV01000035">
    <property type="protein sequence ID" value="EFU74204.1"/>
    <property type="molecule type" value="Genomic_DNA"/>
</dbReference>
<evidence type="ECO:0000256" key="1">
    <source>
        <dbReference type="SAM" id="MobiDB-lite"/>
    </source>
</evidence>
<reference evidence="2 3" key="1">
    <citation type="submission" date="2010-12" db="EMBL/GenBank/DDBJ databases">
        <authorList>
            <person name="Muzny D."/>
            <person name="Qin X."/>
            <person name="Deng J."/>
            <person name="Jiang H."/>
            <person name="Liu Y."/>
            <person name="Qu J."/>
            <person name="Song X.-Z."/>
            <person name="Zhang L."/>
            <person name="Thornton R."/>
            <person name="Coyle M."/>
            <person name="Francisco L."/>
            <person name="Jackson L."/>
            <person name="Javaid M."/>
            <person name="Korchina V."/>
            <person name="Kovar C."/>
            <person name="Mata R."/>
            <person name="Mathew T."/>
            <person name="Ngo R."/>
            <person name="Nguyen L."/>
            <person name="Nguyen N."/>
            <person name="Okwuonu G."/>
            <person name="Ongeri F."/>
            <person name="Pham C."/>
            <person name="Simmons D."/>
            <person name="Wilczek-Boney K."/>
            <person name="Hale W."/>
            <person name="Jakkamsetti A."/>
            <person name="Pham P."/>
            <person name="Ruth R."/>
            <person name="San Lucas F."/>
            <person name="Warren J."/>
            <person name="Zhang J."/>
            <person name="Zhao Z."/>
            <person name="Zhou C."/>
            <person name="Zhu D."/>
            <person name="Lee S."/>
            <person name="Bess C."/>
            <person name="Blankenburg K."/>
            <person name="Forbes L."/>
            <person name="Fu Q."/>
            <person name="Gubbala S."/>
            <person name="Hirani K."/>
            <person name="Jayaseelan J.C."/>
            <person name="Lara F."/>
            <person name="Munidasa M."/>
            <person name="Palculict T."/>
            <person name="Patil S."/>
            <person name="Pu L.-L."/>
            <person name="Saada N."/>
            <person name="Tang L."/>
            <person name="Weissenberger G."/>
            <person name="Zhu Y."/>
            <person name="Hemphill L."/>
            <person name="Shang Y."/>
            <person name="Youmans B."/>
            <person name="Ayvaz T."/>
            <person name="Ross M."/>
            <person name="Santibanez J."/>
            <person name="Aqrawi P."/>
            <person name="Gross S."/>
            <person name="Joshi V."/>
            <person name="Fowler G."/>
            <person name="Nazareth L."/>
            <person name="Reid J."/>
            <person name="Worley K."/>
            <person name="Petrosino J."/>
            <person name="Highlander S."/>
            <person name="Gibbs R."/>
        </authorList>
    </citation>
    <scope>NUCLEOTIDE SEQUENCE [LARGE SCALE GENOMIC DNA]</scope>
    <source>
        <strain evidence="3">DSM 15952 / CCUG 50447 / LMG 22039 / TP 1.5</strain>
    </source>
</reference>
<keyword evidence="3" id="KW-1185">Reference proteome</keyword>
<comment type="caution">
    <text evidence="2">The sequence shown here is derived from an EMBL/GenBank/DDBJ whole genome shotgun (WGS) entry which is preliminary data.</text>
</comment>
<protein>
    <submittedName>
        <fullName evidence="2">Uncharacterized protein</fullName>
    </submittedName>
</protein>
<evidence type="ECO:0000313" key="2">
    <source>
        <dbReference type="EMBL" id="EFU74204.1"/>
    </source>
</evidence>
<organism evidence="2 3">
    <name type="scientific">Enterococcus italicus (strain DSM 15952 / CCUG 50447 / LMG 22039 / TP 1.5)</name>
    <dbReference type="NCBI Taxonomy" id="888064"/>
    <lineage>
        <taxon>Bacteria</taxon>
        <taxon>Bacillati</taxon>
        <taxon>Bacillota</taxon>
        <taxon>Bacilli</taxon>
        <taxon>Lactobacillales</taxon>
        <taxon>Enterococcaceae</taxon>
        <taxon>Enterococcus</taxon>
    </lineage>
</organism>
<dbReference type="STRING" id="888064.HMPREF9088_0945"/>